<proteinExistence type="predicted"/>
<dbReference type="SUPFAM" id="SSF48726">
    <property type="entry name" value="Immunoglobulin"/>
    <property type="match status" value="1"/>
</dbReference>
<feature type="disulfide bond" evidence="4">
    <location>
        <begin position="1104"/>
        <end position="1131"/>
    </location>
</feature>
<dbReference type="SMART" id="SM00409">
    <property type="entry name" value="IG"/>
    <property type="match status" value="1"/>
</dbReference>
<feature type="disulfide bond" evidence="4">
    <location>
        <begin position="984"/>
        <end position="1011"/>
    </location>
</feature>
<dbReference type="Gene3D" id="2.60.40.10">
    <property type="entry name" value="Immunoglobulins"/>
    <property type="match status" value="1"/>
</dbReference>
<feature type="domain" description="Sushi" evidence="7">
    <location>
        <begin position="1074"/>
        <end position="1133"/>
    </location>
</feature>
<feature type="compositionally biased region" description="Acidic residues" evidence="5">
    <location>
        <begin position="375"/>
        <end position="384"/>
    </location>
</feature>
<evidence type="ECO:0000256" key="5">
    <source>
        <dbReference type="SAM" id="MobiDB-lite"/>
    </source>
</evidence>
<evidence type="ECO:0000256" key="3">
    <source>
        <dbReference type="ARBA" id="ARBA00023157"/>
    </source>
</evidence>
<keyword evidence="4" id="KW-0768">Sushi</keyword>
<dbReference type="PANTHER" id="PTHR45656">
    <property type="entry name" value="PROTEIN CBR-CLEC-78"/>
    <property type="match status" value="1"/>
</dbReference>
<feature type="region of interest" description="Disordered" evidence="5">
    <location>
        <begin position="340"/>
        <end position="384"/>
    </location>
</feature>
<dbReference type="PANTHER" id="PTHR45656:SF4">
    <property type="entry name" value="PROTEIN CBR-CLEC-78"/>
    <property type="match status" value="1"/>
</dbReference>
<dbReference type="InterPro" id="IPR007110">
    <property type="entry name" value="Ig-like_dom"/>
</dbReference>
<dbReference type="EMBL" id="CAXLJM020000068">
    <property type="protein sequence ID" value="CAL8123476.1"/>
    <property type="molecule type" value="Genomic_DNA"/>
</dbReference>
<comment type="caution">
    <text evidence="8">The sequence shown here is derived from an EMBL/GenBank/DDBJ whole genome shotgun (WGS) entry which is preliminary data.</text>
</comment>
<dbReference type="CDD" id="cd00033">
    <property type="entry name" value="CCP"/>
    <property type="match status" value="5"/>
</dbReference>
<feature type="domain" description="Sushi" evidence="7">
    <location>
        <begin position="1014"/>
        <end position="1072"/>
    </location>
</feature>
<dbReference type="SMART" id="SM00032">
    <property type="entry name" value="CCP"/>
    <property type="match status" value="10"/>
</dbReference>
<feature type="domain" description="Sushi" evidence="7">
    <location>
        <begin position="520"/>
        <end position="581"/>
    </location>
</feature>
<evidence type="ECO:0000256" key="4">
    <source>
        <dbReference type="PROSITE-ProRule" id="PRU00302"/>
    </source>
</evidence>
<evidence type="ECO:0000256" key="1">
    <source>
        <dbReference type="ARBA" id="ARBA00022729"/>
    </source>
</evidence>
<dbReference type="InterPro" id="IPR051277">
    <property type="entry name" value="SEZ6_CSMD_C4BPB_Regulators"/>
</dbReference>
<feature type="disulfide bond" evidence="4">
    <location>
        <begin position="552"/>
        <end position="579"/>
    </location>
</feature>
<dbReference type="Proteomes" id="UP001642540">
    <property type="component" value="Unassembled WGS sequence"/>
</dbReference>
<dbReference type="InterPro" id="IPR003599">
    <property type="entry name" value="Ig_sub"/>
</dbReference>
<reference evidence="8 9" key="1">
    <citation type="submission" date="2024-08" db="EMBL/GenBank/DDBJ databases">
        <authorList>
            <person name="Cucini C."/>
            <person name="Frati F."/>
        </authorList>
    </citation>
    <scope>NUCLEOTIDE SEQUENCE [LARGE SCALE GENOMIC DNA]</scope>
</reference>
<feature type="disulfide bond" evidence="4">
    <location>
        <begin position="490"/>
        <end position="517"/>
    </location>
</feature>
<evidence type="ECO:0000313" key="9">
    <source>
        <dbReference type="Proteomes" id="UP001642540"/>
    </source>
</evidence>
<dbReference type="InterPro" id="IPR036179">
    <property type="entry name" value="Ig-like_dom_sf"/>
</dbReference>
<dbReference type="PROSITE" id="PS51257">
    <property type="entry name" value="PROKAR_LIPOPROTEIN"/>
    <property type="match status" value="1"/>
</dbReference>
<feature type="compositionally biased region" description="Low complexity" evidence="5">
    <location>
        <begin position="101"/>
        <end position="133"/>
    </location>
</feature>
<evidence type="ECO:0000259" key="6">
    <source>
        <dbReference type="PROSITE" id="PS50835"/>
    </source>
</evidence>
<feature type="compositionally biased region" description="Polar residues" evidence="5">
    <location>
        <begin position="161"/>
        <end position="187"/>
    </location>
</feature>
<dbReference type="PROSITE" id="PS50835">
    <property type="entry name" value="IG_LIKE"/>
    <property type="match status" value="1"/>
</dbReference>
<accession>A0ABP1RB64</accession>
<keyword evidence="1" id="KW-0732">Signal</keyword>
<evidence type="ECO:0000313" key="8">
    <source>
        <dbReference type="EMBL" id="CAL8123476.1"/>
    </source>
</evidence>
<feature type="compositionally biased region" description="Low complexity" evidence="5">
    <location>
        <begin position="145"/>
        <end position="159"/>
    </location>
</feature>
<feature type="domain" description="Sushi" evidence="7">
    <location>
        <begin position="962"/>
        <end position="1013"/>
    </location>
</feature>
<organism evidence="8 9">
    <name type="scientific">Orchesella dallaii</name>
    <dbReference type="NCBI Taxonomy" id="48710"/>
    <lineage>
        <taxon>Eukaryota</taxon>
        <taxon>Metazoa</taxon>
        <taxon>Ecdysozoa</taxon>
        <taxon>Arthropoda</taxon>
        <taxon>Hexapoda</taxon>
        <taxon>Collembola</taxon>
        <taxon>Entomobryomorpha</taxon>
        <taxon>Entomobryoidea</taxon>
        <taxon>Orchesellidae</taxon>
        <taxon>Orchesellinae</taxon>
        <taxon>Orchesella</taxon>
    </lineage>
</organism>
<feature type="compositionally biased region" description="Gly residues" evidence="5">
    <location>
        <begin position="352"/>
        <end position="364"/>
    </location>
</feature>
<dbReference type="InterPro" id="IPR013783">
    <property type="entry name" value="Ig-like_fold"/>
</dbReference>
<evidence type="ECO:0000256" key="2">
    <source>
        <dbReference type="ARBA" id="ARBA00022737"/>
    </source>
</evidence>
<keyword evidence="9" id="KW-1185">Reference proteome</keyword>
<feature type="disulfide bond" evidence="4">
    <location>
        <begin position="904"/>
        <end position="931"/>
    </location>
</feature>
<evidence type="ECO:0008006" key="10">
    <source>
        <dbReference type="Google" id="ProtNLM"/>
    </source>
</evidence>
<dbReference type="InterPro" id="IPR035976">
    <property type="entry name" value="Sushi/SCR/CCP_sf"/>
</dbReference>
<comment type="caution">
    <text evidence="4">Lacks conserved residue(s) required for the propagation of feature annotation.</text>
</comment>
<sequence>MKRTLLVWVEFTTFPILLFLASCLAWGYHHPAAIRLPTERTTTTPAPPPTTAIPTTLASVTMTTELDKITATFSTPLSTIASSSAGTITSANESVTELVHESSSITTTPSTSPTPKPSEATETTTAATLSPETQSTSSSPISLPTEAAEAQSTTTSVTTDFIIQNSSKPIIPDASSTPQPQQVKESLKRSSNATKICLRNESQVSYWDFGYCSVNCTSNNDCNSQQNEKCICDGPCGMSCLTPDAVSVYCDAPGSVENGKALLVGELGLYDYRNQLQRFMHNQKVIFECDEGFTLIDGPQEKICRNGLWFPTVAEPKCVFSDTPGFRWMQAHRVKRRAIKSGGTGSLARSKVGGGGGGGGGGASRRGRKKGGSVGEEDGEAEPDELEMCLSLAEEEYVETELIRPGSDPNNTDISEGAAVKVSCTQGFGLNLQNNDTIVCERGKWRPRHPSCTASPCKVPYISHATFYYSGKPLFFLEMKNHGLNIELRCSRGYVLKGPSRFHCWYGEWDVYDAPECIPASCELPQLDRGSYGSRYRSGMVVGHGTEVDYHCDGEFQKMAPGGPAKCHLGDWRPNKPACFHPSYIHGMINFTHDKDNRLITSVKRACGIPQKEKGAIFYVEGKPIDYDTDYIFPDGTEVMYRCAASKPKPKLRWKMVCADGQWIGAIQNLTCEMNATIASNIMSAKDVIRMINSSCTYRKKETHVVTFYTDLQLTMDSKEFPPGSILINRCIDIGKFKLRGAVRRKCISGQWLGITPKCEGLSQYHDYVVDKPPTILFRYLNGSIVQTNDGKLMVYPGTTLHMECLYIRKFGRPHWNASNSQKEYAEGWTDGIENRDPTLEYRLTIEEATEEDSGSFSCITPSRHGHQIEIIVKKVDCPPLPDHPDLVYSTDSTMLGTKVSFKCKEPNSLIGAQEIICQSTGSWSAPLPKCENVECPDISMLPAMAPLDYTSVTRNGTLKRNETAPPKITIHSREVGGKVTFTCAQGYMVEGNSDALCQSTGEWSSAIPLCKEVECPLPPSPSNGYVTGNAPYKAGDLAQFECRQGYMMEGQPIIACQDNGKWSRASSTTKCVKACTYPGTTIGGTISAVKFYYPIGETVEFDCTEGYDLQGSRMLHCLDTAKWSNSIPNCISREGRN</sequence>
<dbReference type="Gene3D" id="2.10.70.10">
    <property type="entry name" value="Complement Module, domain 1"/>
    <property type="match status" value="8"/>
</dbReference>
<feature type="domain" description="Ig-like" evidence="6">
    <location>
        <begin position="774"/>
        <end position="859"/>
    </location>
</feature>
<keyword evidence="2" id="KW-0677">Repeat</keyword>
<feature type="domain" description="Sushi" evidence="7">
    <location>
        <begin position="404"/>
        <end position="454"/>
    </location>
</feature>
<dbReference type="Pfam" id="PF00084">
    <property type="entry name" value="Sushi"/>
    <property type="match status" value="7"/>
</dbReference>
<feature type="domain" description="Sushi" evidence="7">
    <location>
        <begin position="455"/>
        <end position="519"/>
    </location>
</feature>
<feature type="region of interest" description="Disordered" evidence="5">
    <location>
        <begin position="94"/>
        <end position="187"/>
    </location>
</feature>
<name>A0ABP1RB64_9HEXA</name>
<evidence type="ECO:0000259" key="7">
    <source>
        <dbReference type="PROSITE" id="PS50923"/>
    </source>
</evidence>
<feature type="domain" description="Sushi" evidence="7">
    <location>
        <begin position="248"/>
        <end position="320"/>
    </location>
</feature>
<dbReference type="PROSITE" id="PS50923">
    <property type="entry name" value="SUSHI"/>
    <property type="match status" value="8"/>
</dbReference>
<keyword evidence="3 4" id="KW-1015">Disulfide bond</keyword>
<gene>
    <name evidence="8" type="ORF">ODALV1_LOCUS20210</name>
</gene>
<feature type="domain" description="Sushi" evidence="7">
    <location>
        <begin position="876"/>
        <end position="933"/>
    </location>
</feature>
<protein>
    <recommendedName>
        <fullName evidence="10">Sushi, von Willebrand factor type A, EGF and pentraxin domain-containing protein 1</fullName>
    </recommendedName>
</protein>
<dbReference type="SUPFAM" id="SSF57535">
    <property type="entry name" value="Complement control module/SCR domain"/>
    <property type="match status" value="8"/>
</dbReference>
<dbReference type="InterPro" id="IPR000436">
    <property type="entry name" value="Sushi_SCR_CCP_dom"/>
</dbReference>